<name>A0A0N4XN51_NIPBR</name>
<feature type="compositionally biased region" description="Basic and acidic residues" evidence="1">
    <location>
        <begin position="38"/>
        <end position="77"/>
    </location>
</feature>
<protein>
    <submittedName>
        <fullName evidence="4">Myelin basic protein</fullName>
    </submittedName>
</protein>
<feature type="compositionally biased region" description="Acidic residues" evidence="1">
    <location>
        <begin position="84"/>
        <end position="93"/>
    </location>
</feature>
<evidence type="ECO:0000313" key="4">
    <source>
        <dbReference type="WBParaSite" id="NBR_0000395301-mRNA-1"/>
    </source>
</evidence>
<gene>
    <name evidence="2" type="ORF">NBR_LOCUS3954</name>
</gene>
<keyword evidence="3" id="KW-1185">Reference proteome</keyword>
<dbReference type="EMBL" id="UYSL01006627">
    <property type="protein sequence ID" value="VDL67543.1"/>
    <property type="molecule type" value="Genomic_DNA"/>
</dbReference>
<reference evidence="4" key="1">
    <citation type="submission" date="2017-02" db="UniProtKB">
        <authorList>
            <consortium name="WormBaseParasite"/>
        </authorList>
    </citation>
    <scope>IDENTIFICATION</scope>
</reference>
<dbReference type="AlphaFoldDB" id="A0A0N4XN51"/>
<evidence type="ECO:0000313" key="2">
    <source>
        <dbReference type="EMBL" id="VDL67543.1"/>
    </source>
</evidence>
<dbReference type="WBParaSite" id="NBR_0000395301-mRNA-1">
    <property type="protein sequence ID" value="NBR_0000395301-mRNA-1"/>
    <property type="gene ID" value="NBR_0000395301"/>
</dbReference>
<feature type="region of interest" description="Disordered" evidence="1">
    <location>
        <begin position="32"/>
        <end position="114"/>
    </location>
</feature>
<evidence type="ECO:0000313" key="3">
    <source>
        <dbReference type="Proteomes" id="UP000271162"/>
    </source>
</evidence>
<dbReference type="Proteomes" id="UP000271162">
    <property type="component" value="Unassembled WGS sequence"/>
</dbReference>
<reference evidence="2 3" key="2">
    <citation type="submission" date="2018-11" db="EMBL/GenBank/DDBJ databases">
        <authorList>
            <consortium name="Pathogen Informatics"/>
        </authorList>
    </citation>
    <scope>NUCLEOTIDE SEQUENCE [LARGE SCALE GENOMIC DNA]</scope>
</reference>
<proteinExistence type="predicted"/>
<accession>A0A0N4XN51</accession>
<evidence type="ECO:0000256" key="1">
    <source>
        <dbReference type="SAM" id="MobiDB-lite"/>
    </source>
</evidence>
<sequence>MPYHRVGRYNQQQTKKIKSAIGLGLLKSHTADIGKTFGPEEEHPDPNERENKGESRVMRIFAKKDRGEKRDRSEKSQSRLGSSDSDEDDDDDPAAAANLEYAKPDPNFGSNAFVETDKPQTWNVSNSGSYGAAYPNLTALNALPSRTDDRVKSR</sequence>
<organism evidence="4">
    <name type="scientific">Nippostrongylus brasiliensis</name>
    <name type="common">Rat hookworm</name>
    <dbReference type="NCBI Taxonomy" id="27835"/>
    <lineage>
        <taxon>Eukaryota</taxon>
        <taxon>Metazoa</taxon>
        <taxon>Ecdysozoa</taxon>
        <taxon>Nematoda</taxon>
        <taxon>Chromadorea</taxon>
        <taxon>Rhabditida</taxon>
        <taxon>Rhabditina</taxon>
        <taxon>Rhabditomorpha</taxon>
        <taxon>Strongyloidea</taxon>
        <taxon>Heligmosomidae</taxon>
        <taxon>Nippostrongylus</taxon>
    </lineage>
</organism>